<dbReference type="EMBL" id="JAWJAY010000001">
    <property type="protein sequence ID" value="MDV2885565.1"/>
    <property type="molecule type" value="Genomic_DNA"/>
</dbReference>
<feature type="domain" description="Peptidase M24" evidence="5">
    <location>
        <begin position="137"/>
        <end position="339"/>
    </location>
</feature>
<dbReference type="Proteomes" id="UP001285636">
    <property type="component" value="Unassembled WGS sequence"/>
</dbReference>
<dbReference type="Gene3D" id="3.40.350.10">
    <property type="entry name" value="Creatinase/prolidase N-terminal domain"/>
    <property type="match status" value="1"/>
</dbReference>
<dbReference type="InterPro" id="IPR000994">
    <property type="entry name" value="Pept_M24"/>
</dbReference>
<organism evidence="7 8">
    <name type="scientific">Alkalihalophilus pseudofirmus</name>
    <name type="common">Bacillus pseudofirmus</name>
    <dbReference type="NCBI Taxonomy" id="79885"/>
    <lineage>
        <taxon>Bacteria</taxon>
        <taxon>Bacillati</taxon>
        <taxon>Bacillota</taxon>
        <taxon>Bacilli</taxon>
        <taxon>Bacillales</taxon>
        <taxon>Bacillaceae</taxon>
        <taxon>Alkalihalophilus</taxon>
    </lineage>
</organism>
<dbReference type="InterPro" id="IPR029149">
    <property type="entry name" value="Creatin/AminoP/Spt16_N"/>
</dbReference>
<evidence type="ECO:0000256" key="4">
    <source>
        <dbReference type="ARBA" id="ARBA00022801"/>
    </source>
</evidence>
<dbReference type="Gene3D" id="3.90.230.10">
    <property type="entry name" value="Creatinase/methionine aminopeptidase superfamily"/>
    <property type="match status" value="1"/>
</dbReference>
<gene>
    <name evidence="7" type="ORF">RYX45_10235</name>
</gene>
<dbReference type="FunFam" id="3.90.230.10:FF:000014">
    <property type="entry name" value="Aminopeptidase P family protein"/>
    <property type="match status" value="1"/>
</dbReference>
<reference evidence="7" key="1">
    <citation type="submission" date="2023-10" db="EMBL/GenBank/DDBJ databases">
        <title>Screening of Alkalihalophilus pseudofirmusBZ-TG-HK211 and Its Alleviation of Salt Stress on Rapeseed Growth.</title>
        <authorList>
            <person name="Zhao B."/>
            <person name="Guo T."/>
        </authorList>
    </citation>
    <scope>NUCLEOTIDE SEQUENCE</scope>
    <source>
        <strain evidence="7">BZ-TG-HK211</strain>
    </source>
</reference>
<dbReference type="Pfam" id="PF01321">
    <property type="entry name" value="Creatinase_N"/>
    <property type="match status" value="1"/>
</dbReference>
<dbReference type="CDD" id="cd01092">
    <property type="entry name" value="APP-like"/>
    <property type="match status" value="1"/>
</dbReference>
<comment type="similarity">
    <text evidence="2">Belongs to the peptidase M24B family.</text>
</comment>
<dbReference type="GO" id="GO:0004177">
    <property type="term" value="F:aminopeptidase activity"/>
    <property type="evidence" value="ECO:0007669"/>
    <property type="project" value="UniProtKB-ARBA"/>
</dbReference>
<dbReference type="InterPro" id="IPR000587">
    <property type="entry name" value="Creatinase_N"/>
</dbReference>
<dbReference type="SUPFAM" id="SSF55920">
    <property type="entry name" value="Creatinase/aminopeptidase"/>
    <property type="match status" value="1"/>
</dbReference>
<dbReference type="InterPro" id="IPR001714">
    <property type="entry name" value="Pept_M24_MAP"/>
</dbReference>
<dbReference type="RefSeq" id="WP_323466676.1">
    <property type="nucleotide sequence ID" value="NZ_CP144224.1"/>
</dbReference>
<dbReference type="PRINTS" id="PR00599">
    <property type="entry name" value="MAPEPTIDASE"/>
</dbReference>
<evidence type="ECO:0000256" key="2">
    <source>
        <dbReference type="ARBA" id="ARBA00008766"/>
    </source>
</evidence>
<dbReference type="GO" id="GO:0046872">
    <property type="term" value="F:metal ion binding"/>
    <property type="evidence" value="ECO:0007669"/>
    <property type="project" value="UniProtKB-KW"/>
</dbReference>
<evidence type="ECO:0000313" key="8">
    <source>
        <dbReference type="Proteomes" id="UP001285636"/>
    </source>
</evidence>
<keyword evidence="3" id="KW-0479">Metal-binding</keyword>
<keyword evidence="4" id="KW-0378">Hydrolase</keyword>
<dbReference type="InterPro" id="IPR050659">
    <property type="entry name" value="Peptidase_M24B"/>
</dbReference>
<dbReference type="PANTHER" id="PTHR46112">
    <property type="entry name" value="AMINOPEPTIDASE"/>
    <property type="match status" value="1"/>
</dbReference>
<name>A0AAJ2NNE8_ALKPS</name>
<proteinExistence type="inferred from homology"/>
<evidence type="ECO:0000313" key="7">
    <source>
        <dbReference type="EMBL" id="MDV2885565.1"/>
    </source>
</evidence>
<evidence type="ECO:0000259" key="5">
    <source>
        <dbReference type="Pfam" id="PF00557"/>
    </source>
</evidence>
<protein>
    <submittedName>
        <fullName evidence="7">Xaa-Pro peptidase family protein</fullName>
    </submittedName>
</protein>
<feature type="domain" description="Creatinase N-terminal" evidence="6">
    <location>
        <begin position="4"/>
        <end position="128"/>
    </location>
</feature>
<dbReference type="InterPro" id="IPR001131">
    <property type="entry name" value="Peptidase_M24B_aminopep-P_CS"/>
</dbReference>
<comment type="cofactor">
    <cofactor evidence="1">
        <name>Mn(2+)</name>
        <dbReference type="ChEBI" id="CHEBI:29035"/>
    </cofactor>
</comment>
<comment type="caution">
    <text evidence="7">The sequence shown here is derived from an EMBL/GenBank/DDBJ whole genome shotgun (WGS) entry which is preliminary data.</text>
</comment>
<evidence type="ECO:0000256" key="3">
    <source>
        <dbReference type="ARBA" id="ARBA00022723"/>
    </source>
</evidence>
<dbReference type="PROSITE" id="PS00491">
    <property type="entry name" value="PROLINE_PEPTIDASE"/>
    <property type="match status" value="1"/>
</dbReference>
<dbReference type="InterPro" id="IPR036005">
    <property type="entry name" value="Creatinase/aminopeptidase-like"/>
</dbReference>
<evidence type="ECO:0000256" key="1">
    <source>
        <dbReference type="ARBA" id="ARBA00001936"/>
    </source>
</evidence>
<sequence>MKQRIEALREQLRSADVEGLLVTSGHNRQYMTTFTGSSGVALITLDKALFITDFRYMEQAREQAAGYEIVQHTGPIFEEVAKQVEALSIKTLGFEQSHLTYEAHQLYTKFIESAKLVPVSGLIEKLRMFKDSDEIKLINDAAEIADAAFSHITGFIRPGISELDVSNELEFFMRKQGAASSSFDIIVASGFRSALPHGVASEKMLEKGELVTLDFGAYYKGYCSDITRTVAVGEVSDELKAIYHTVLEAQLRGMEGIKPGITGKQADALTRDYITEKGYGEYFGHSTGHGLGLEVHEGPSLSVKSETVLEPGMIVTVEPGIYVAGVGGTRIEDDTLITEDGNKSFTKSTKDLLIVGE</sequence>
<dbReference type="GO" id="GO:0008235">
    <property type="term" value="F:metalloexopeptidase activity"/>
    <property type="evidence" value="ECO:0007669"/>
    <property type="project" value="UniProtKB-ARBA"/>
</dbReference>
<accession>A0AAJ2NNE8</accession>
<dbReference type="AlphaFoldDB" id="A0AAJ2NNE8"/>
<evidence type="ECO:0000259" key="6">
    <source>
        <dbReference type="Pfam" id="PF01321"/>
    </source>
</evidence>
<dbReference type="SUPFAM" id="SSF53092">
    <property type="entry name" value="Creatinase/prolidase N-terminal domain"/>
    <property type="match status" value="1"/>
</dbReference>
<dbReference type="Pfam" id="PF00557">
    <property type="entry name" value="Peptidase_M24"/>
    <property type="match status" value="1"/>
</dbReference>
<dbReference type="PANTHER" id="PTHR46112:SF3">
    <property type="entry name" value="AMINOPEPTIDASE YPDF"/>
    <property type="match status" value="1"/>
</dbReference>